<feature type="transmembrane region" description="Helical" evidence="6">
    <location>
        <begin position="185"/>
        <end position="204"/>
    </location>
</feature>
<organism evidence="8 9">
    <name type="scientific">Phomopsis amygdali</name>
    <name type="common">Fusicoccum amygdali</name>
    <dbReference type="NCBI Taxonomy" id="1214568"/>
    <lineage>
        <taxon>Eukaryota</taxon>
        <taxon>Fungi</taxon>
        <taxon>Dikarya</taxon>
        <taxon>Ascomycota</taxon>
        <taxon>Pezizomycotina</taxon>
        <taxon>Sordariomycetes</taxon>
        <taxon>Sordariomycetidae</taxon>
        <taxon>Diaporthales</taxon>
        <taxon>Diaporthaceae</taxon>
        <taxon>Diaporthe</taxon>
    </lineage>
</organism>
<evidence type="ECO:0000256" key="6">
    <source>
        <dbReference type="SAM" id="Phobius"/>
    </source>
</evidence>
<dbReference type="PROSITE" id="PS50850">
    <property type="entry name" value="MFS"/>
    <property type="match status" value="1"/>
</dbReference>
<dbReference type="AlphaFoldDB" id="A0AAD9SSH5"/>
<dbReference type="Proteomes" id="UP001265746">
    <property type="component" value="Unassembled WGS sequence"/>
</dbReference>
<protein>
    <recommendedName>
        <fullName evidence="7">Major facilitator superfamily (MFS) profile domain-containing protein</fullName>
    </recommendedName>
</protein>
<gene>
    <name evidence="8" type="ORF">N8I77_002212</name>
</gene>
<sequence>MCVAACSSSSGTLQGGICLIYPLLNPNFLLACSKTRIVHHLDCLLQPTASCKAVPNIMSADQPERHLAHSHAREEDIPGTVNLRAAEGDDTGYGQALFPVPAEDPNDPLQWGNTKKTLILVACALYSFLGNTALLGPSVYIGIFSQEFGISPNTASGLISYANLVFGFGSLLLVPMYRKFGRRPVMLFSLLCYVAGLIGASQATSYGGLMAARIIHSFGSGVCEALPVQLVNDIFFLHERGQRLGYYTFALCLGATGPLFAGYMLNGGYSWRLFFYVEVAFGVALLIFAFLVVEETTYHRKLTQDSSDGPEDAEKNGTSTVERSVTARSSVPRRKTYLQTLKFWGVWERDSEFFLMMFRSFTYFLVPHVFWVVTTYGIFIGIGALTFNYIMPIKVVAPPYNWSQLNSGLVSIGTILGYGAALPFTTSSDRLAARLTKKNNMIREAEMRLGVCLPAMLIAPAGLVVFGFTAERNLHWIGYFAGVVMSSWSSYFYFTFVLSYALDSYTANTSEMLIAMNLGKQAISFGMGLNLLEWVQARGYAVMISGVFGGVLLANQLALIPFMLFGKRIRAYMARTWLARIHANSVREVMTA</sequence>
<accession>A0AAD9SSH5</accession>
<feature type="region of interest" description="Disordered" evidence="5">
    <location>
        <begin position="303"/>
        <end position="324"/>
    </location>
</feature>
<evidence type="ECO:0000259" key="7">
    <source>
        <dbReference type="PROSITE" id="PS50850"/>
    </source>
</evidence>
<feature type="transmembrane region" description="Helical" evidence="6">
    <location>
        <begin position="155"/>
        <end position="173"/>
    </location>
</feature>
<keyword evidence="2 6" id="KW-0812">Transmembrane</keyword>
<feature type="transmembrane region" description="Helical" evidence="6">
    <location>
        <begin position="244"/>
        <end position="265"/>
    </location>
</feature>
<feature type="transmembrane region" description="Helical" evidence="6">
    <location>
        <begin position="361"/>
        <end position="387"/>
    </location>
</feature>
<keyword evidence="3 6" id="KW-1133">Transmembrane helix</keyword>
<dbReference type="GO" id="GO:0005886">
    <property type="term" value="C:plasma membrane"/>
    <property type="evidence" value="ECO:0007669"/>
    <property type="project" value="TreeGrafter"/>
</dbReference>
<dbReference type="GO" id="GO:0022857">
    <property type="term" value="F:transmembrane transporter activity"/>
    <property type="evidence" value="ECO:0007669"/>
    <property type="project" value="InterPro"/>
</dbReference>
<keyword evidence="4 6" id="KW-0472">Membrane</keyword>
<feature type="transmembrane region" description="Helical" evidence="6">
    <location>
        <begin position="447"/>
        <end position="470"/>
    </location>
</feature>
<dbReference type="PANTHER" id="PTHR23502">
    <property type="entry name" value="MAJOR FACILITATOR SUPERFAMILY"/>
    <property type="match status" value="1"/>
</dbReference>
<dbReference type="InterPro" id="IPR011701">
    <property type="entry name" value="MFS"/>
</dbReference>
<evidence type="ECO:0000313" key="8">
    <source>
        <dbReference type="EMBL" id="KAK2615461.1"/>
    </source>
</evidence>
<dbReference type="PANTHER" id="PTHR23502:SF160">
    <property type="entry name" value="MAJOR FACILITATOR SUPERFAMILY (MFS) PROFILE DOMAIN-CONTAINING PROTEIN-RELATED"/>
    <property type="match status" value="1"/>
</dbReference>
<evidence type="ECO:0000256" key="4">
    <source>
        <dbReference type="ARBA" id="ARBA00023136"/>
    </source>
</evidence>
<reference evidence="8" key="1">
    <citation type="submission" date="2023-06" db="EMBL/GenBank/DDBJ databases">
        <authorList>
            <person name="Noh H."/>
        </authorList>
    </citation>
    <scope>NUCLEOTIDE SEQUENCE</scope>
    <source>
        <strain evidence="8">DUCC20226</strain>
    </source>
</reference>
<feature type="transmembrane region" description="Helical" evidence="6">
    <location>
        <begin position="476"/>
        <end position="502"/>
    </location>
</feature>
<comment type="subcellular location">
    <subcellularLocation>
        <location evidence="1">Membrane</location>
        <topology evidence="1">Multi-pass membrane protein</topology>
    </subcellularLocation>
</comment>
<dbReference type="Gene3D" id="1.20.1250.20">
    <property type="entry name" value="MFS general substrate transporter like domains"/>
    <property type="match status" value="1"/>
</dbReference>
<evidence type="ECO:0000256" key="3">
    <source>
        <dbReference type="ARBA" id="ARBA00022989"/>
    </source>
</evidence>
<dbReference type="EMBL" id="JAUJFL010000001">
    <property type="protein sequence ID" value="KAK2615461.1"/>
    <property type="molecule type" value="Genomic_DNA"/>
</dbReference>
<evidence type="ECO:0000313" key="9">
    <source>
        <dbReference type="Proteomes" id="UP001265746"/>
    </source>
</evidence>
<proteinExistence type="predicted"/>
<keyword evidence="9" id="KW-1185">Reference proteome</keyword>
<evidence type="ECO:0000256" key="5">
    <source>
        <dbReference type="SAM" id="MobiDB-lite"/>
    </source>
</evidence>
<feature type="transmembrane region" description="Helical" evidence="6">
    <location>
        <begin position="118"/>
        <end position="143"/>
    </location>
</feature>
<comment type="caution">
    <text evidence="8">The sequence shown here is derived from an EMBL/GenBank/DDBJ whole genome shotgun (WGS) entry which is preliminary data.</text>
</comment>
<feature type="domain" description="Major facilitator superfamily (MFS) profile" evidence="7">
    <location>
        <begin position="117"/>
        <end position="592"/>
    </location>
</feature>
<evidence type="ECO:0000256" key="2">
    <source>
        <dbReference type="ARBA" id="ARBA00022692"/>
    </source>
</evidence>
<dbReference type="InterPro" id="IPR020846">
    <property type="entry name" value="MFS_dom"/>
</dbReference>
<feature type="transmembrane region" description="Helical" evidence="6">
    <location>
        <begin position="540"/>
        <end position="565"/>
    </location>
</feature>
<name>A0AAD9SSH5_PHOAM</name>
<feature type="transmembrane region" description="Helical" evidence="6">
    <location>
        <begin position="407"/>
        <end position="426"/>
    </location>
</feature>
<feature type="transmembrane region" description="Helical" evidence="6">
    <location>
        <begin position="271"/>
        <end position="293"/>
    </location>
</feature>
<dbReference type="SUPFAM" id="SSF103473">
    <property type="entry name" value="MFS general substrate transporter"/>
    <property type="match status" value="1"/>
</dbReference>
<dbReference type="Pfam" id="PF07690">
    <property type="entry name" value="MFS_1"/>
    <property type="match status" value="1"/>
</dbReference>
<dbReference type="InterPro" id="IPR036259">
    <property type="entry name" value="MFS_trans_sf"/>
</dbReference>
<evidence type="ECO:0000256" key="1">
    <source>
        <dbReference type="ARBA" id="ARBA00004141"/>
    </source>
</evidence>